<comment type="caution">
    <text evidence="2">The sequence shown here is derived from an EMBL/GenBank/DDBJ whole genome shotgun (WGS) entry which is preliminary data.</text>
</comment>
<accession>A0A0G0HEQ2</accession>
<dbReference type="SUPFAM" id="SSF159127">
    <property type="entry name" value="HupF/HypC-like"/>
    <property type="match status" value="1"/>
</dbReference>
<protein>
    <recommendedName>
        <fullName evidence="4">HypC/HybG/HupF family hydrogenase formation chaperone</fullName>
    </recommendedName>
</protein>
<dbReference type="Gene3D" id="2.30.30.140">
    <property type="match status" value="1"/>
</dbReference>
<evidence type="ECO:0000313" key="2">
    <source>
        <dbReference type="EMBL" id="KKQ37040.1"/>
    </source>
</evidence>
<gene>
    <name evidence="2" type="ORF">US54_C0046G0003</name>
</gene>
<organism evidence="2 3">
    <name type="scientific">Candidatus Roizmanbacteria bacterium GW2011_GWA2_37_7</name>
    <dbReference type="NCBI Taxonomy" id="1618481"/>
    <lineage>
        <taxon>Bacteria</taxon>
        <taxon>Candidatus Roizmaniibacteriota</taxon>
    </lineage>
</organism>
<dbReference type="InterPro" id="IPR001109">
    <property type="entry name" value="Hydrogenase_HupF/HypC"/>
</dbReference>
<proteinExistence type="inferred from homology"/>
<sequence length="68" mass="7339">MCFAIPKKIKTVLKDTILTTDGVTAKKGGLTLQPGQYVMIFGNMVVEKIPEKQAAQAISHIGSSTFRS</sequence>
<dbReference type="EMBL" id="LBTJ01000046">
    <property type="protein sequence ID" value="KKQ37040.1"/>
    <property type="molecule type" value="Genomic_DNA"/>
</dbReference>
<dbReference type="STRING" id="1618481.US54_C0046G0003"/>
<evidence type="ECO:0000256" key="1">
    <source>
        <dbReference type="ARBA" id="ARBA00006018"/>
    </source>
</evidence>
<dbReference type="Pfam" id="PF01455">
    <property type="entry name" value="HupF_HypC"/>
    <property type="match status" value="1"/>
</dbReference>
<reference evidence="2 3" key="1">
    <citation type="journal article" date="2015" name="Nature">
        <title>rRNA introns, odd ribosomes, and small enigmatic genomes across a large radiation of phyla.</title>
        <authorList>
            <person name="Brown C.T."/>
            <person name="Hug L.A."/>
            <person name="Thomas B.C."/>
            <person name="Sharon I."/>
            <person name="Castelle C.J."/>
            <person name="Singh A."/>
            <person name="Wilkins M.J."/>
            <person name="Williams K.H."/>
            <person name="Banfield J.F."/>
        </authorList>
    </citation>
    <scope>NUCLEOTIDE SEQUENCE [LARGE SCALE GENOMIC DNA]</scope>
</reference>
<name>A0A0G0HEQ2_9BACT</name>
<evidence type="ECO:0008006" key="4">
    <source>
        <dbReference type="Google" id="ProtNLM"/>
    </source>
</evidence>
<comment type="similarity">
    <text evidence="1">Belongs to the HupF/HypC family.</text>
</comment>
<dbReference type="AlphaFoldDB" id="A0A0G0HEQ2"/>
<dbReference type="Proteomes" id="UP000034471">
    <property type="component" value="Unassembled WGS sequence"/>
</dbReference>
<evidence type="ECO:0000313" key="3">
    <source>
        <dbReference type="Proteomes" id="UP000034471"/>
    </source>
</evidence>